<keyword evidence="2" id="KW-0812">Transmembrane</keyword>
<feature type="region of interest" description="Disordered" evidence="1">
    <location>
        <begin position="170"/>
        <end position="220"/>
    </location>
</feature>
<comment type="caution">
    <text evidence="5">The sequence shown here is derived from an EMBL/GenBank/DDBJ whole genome shotgun (WGS) entry which is preliminary data.</text>
</comment>
<dbReference type="CDD" id="cd08545">
    <property type="entry name" value="YcnI_like"/>
    <property type="match status" value="1"/>
</dbReference>
<reference evidence="5" key="2">
    <citation type="submission" date="2024-05" db="EMBL/GenBank/DDBJ databases">
        <authorList>
            <person name="Wolfe A."/>
        </authorList>
    </citation>
    <scope>NUCLEOTIDE SEQUENCE</scope>
    <source>
        <strain evidence="5">UMB1064</strain>
    </source>
</reference>
<feature type="transmembrane region" description="Helical" evidence="2">
    <location>
        <begin position="222"/>
        <end position="245"/>
    </location>
</feature>
<dbReference type="InterPro" id="IPR012533">
    <property type="entry name" value="YcnI-copper_dom"/>
</dbReference>
<evidence type="ECO:0000256" key="2">
    <source>
        <dbReference type="SAM" id="Phobius"/>
    </source>
</evidence>
<feature type="compositionally biased region" description="Basic and acidic residues" evidence="1">
    <location>
        <begin position="170"/>
        <end position="209"/>
    </location>
</feature>
<organism evidence="5 6">
    <name type="scientific">Corynebacterium amycolatum</name>
    <dbReference type="NCBI Taxonomy" id="43765"/>
    <lineage>
        <taxon>Bacteria</taxon>
        <taxon>Bacillati</taxon>
        <taxon>Actinomycetota</taxon>
        <taxon>Actinomycetes</taxon>
        <taxon>Mycobacteriales</taxon>
        <taxon>Corynebacteriaceae</taxon>
        <taxon>Corynebacterium</taxon>
    </lineage>
</organism>
<gene>
    <name evidence="5" type="ORF">QP460_007655</name>
</gene>
<accession>A0AAW9SXS5</accession>
<evidence type="ECO:0000256" key="3">
    <source>
        <dbReference type="SAM" id="SignalP"/>
    </source>
</evidence>
<keyword evidence="2" id="KW-1133">Transmembrane helix</keyword>
<name>A0AAW9SXS5_CORAY</name>
<dbReference type="Proteomes" id="UP001223646">
    <property type="component" value="Unassembled WGS sequence"/>
</dbReference>
<feature type="chain" id="PRO_5043623077" evidence="3">
    <location>
        <begin position="24"/>
        <end position="249"/>
    </location>
</feature>
<protein>
    <submittedName>
        <fullName evidence="5">YcnI family protein</fullName>
    </submittedName>
</protein>
<dbReference type="InterPro" id="IPR038507">
    <property type="entry name" value="YcnI-like_sf"/>
</dbReference>
<evidence type="ECO:0000313" key="5">
    <source>
        <dbReference type="EMBL" id="MEO3717460.1"/>
    </source>
</evidence>
<proteinExistence type="predicted"/>
<dbReference type="RefSeq" id="WP_284826014.1">
    <property type="nucleotide sequence ID" value="NZ_JASOOY020000027.1"/>
</dbReference>
<keyword evidence="2" id="KW-0472">Membrane</keyword>
<evidence type="ECO:0000256" key="1">
    <source>
        <dbReference type="SAM" id="MobiDB-lite"/>
    </source>
</evidence>
<feature type="signal peptide" evidence="3">
    <location>
        <begin position="1"/>
        <end position="23"/>
    </location>
</feature>
<dbReference type="EMBL" id="JASOOY020000027">
    <property type="protein sequence ID" value="MEO3717460.1"/>
    <property type="molecule type" value="Genomic_DNA"/>
</dbReference>
<dbReference type="AlphaFoldDB" id="A0AAW9SXS5"/>
<sequence length="249" mass="26386">MPQNAQRHHFPFFRGLAVASASAALTLTFPAIASAHVHATPASAPIGGYTDLAFGVGHGCDGSPTTKVEFTIPEEFEKVTPNVNANWDITKESTGSGENEKVQKVIYTAKTPLPSGLKDSLTLSVKVADDAKPSTVKVPTLQTCEKGSMNWAEKDHDSDYPVPTVDLVEKSEDDEHSHGHDHSHSHDHGNNHGTDETEHSDNHSDDIEHSAAATSEDSSSTLGGWGLGLGLVGALTGIAALVISLRKRV</sequence>
<evidence type="ECO:0000259" key="4">
    <source>
        <dbReference type="Pfam" id="PF07987"/>
    </source>
</evidence>
<feature type="compositionally biased region" description="Low complexity" evidence="1">
    <location>
        <begin position="210"/>
        <end position="220"/>
    </location>
</feature>
<dbReference type="Pfam" id="PF07987">
    <property type="entry name" value="DUF1775"/>
    <property type="match status" value="1"/>
</dbReference>
<feature type="domain" description="YncI copper-binding" evidence="4">
    <location>
        <begin position="36"/>
        <end position="166"/>
    </location>
</feature>
<evidence type="ECO:0000313" key="6">
    <source>
        <dbReference type="Proteomes" id="UP001223646"/>
    </source>
</evidence>
<reference evidence="5" key="1">
    <citation type="submission" date="2023-05" db="EMBL/GenBank/DDBJ databases">
        <authorList>
            <person name="Du J."/>
        </authorList>
    </citation>
    <scope>NUCLEOTIDE SEQUENCE</scope>
    <source>
        <strain evidence="5">UMB1064</strain>
    </source>
</reference>
<dbReference type="Gene3D" id="2.60.40.2230">
    <property type="entry name" value="Uncharacterised protein YcnI-like PF07987, DUF1775"/>
    <property type="match status" value="1"/>
</dbReference>
<keyword evidence="3" id="KW-0732">Signal</keyword>